<keyword evidence="3" id="KW-1185">Reference proteome</keyword>
<feature type="domain" description="FAD-binding" evidence="1">
    <location>
        <begin position="13"/>
        <end position="183"/>
    </location>
</feature>
<dbReference type="PANTHER" id="PTHR43422">
    <property type="entry name" value="THIAMINE THIAZOLE SYNTHASE"/>
    <property type="match status" value="1"/>
</dbReference>
<dbReference type="InterPro" id="IPR036188">
    <property type="entry name" value="FAD/NAD-bd_sf"/>
</dbReference>
<dbReference type="Proteomes" id="UP000236754">
    <property type="component" value="Unassembled WGS sequence"/>
</dbReference>
<dbReference type="PANTHER" id="PTHR43422:SF3">
    <property type="entry name" value="THIAMINE THIAZOLE SYNTHASE"/>
    <property type="match status" value="1"/>
</dbReference>
<protein>
    <submittedName>
        <fullName evidence="2">2-polyprenyl-6-methoxyphenol hydroxylase</fullName>
    </submittedName>
</protein>
<sequence length="442" mass="46641">MAMKSNAPLGHAVVAGGSVAGLLAARALSASFTHVTVVERDTLPAGAVPRRGVPQGRQVHALLTRGAVGLDGLFPGFTDAMTAAGVPSGDAQADFSWFLDGRRMAEAASGLRGFGISRPRMEEMIRERVRALPNVSLVDGTRVEGLIVDDGRVTGARVRRHTGAEEALPAELVVDAAGRGSRALSWLRAFGHPVPERTAVRTDVVYVTRHFAQEPGLLDGRLGTTVVPFPGQPRAGVVVRQEGGRIAVLLAGLLGEEPPTDHAGMIAFASTLAAPDAADVLRSATPVDEAVTMRYPESALHHFDRLDRHLGGFLVVGDALCSFNPIYGQGVTVAVMEAELLRSLLKEQGTRDLAPRFFAAAAALLAEPWSLAVGGDLRFPEVEGERGPQDAEINGYLDRFRAAAAVDPVLGTAFLEVANLMAPVGSLFDPELAERATRSVAR</sequence>
<evidence type="ECO:0000313" key="2">
    <source>
        <dbReference type="EMBL" id="SEG90627.1"/>
    </source>
</evidence>
<dbReference type="Pfam" id="PF01494">
    <property type="entry name" value="FAD_binding_3"/>
    <property type="match status" value="1"/>
</dbReference>
<reference evidence="2 3" key="1">
    <citation type="submission" date="2016-10" db="EMBL/GenBank/DDBJ databases">
        <authorList>
            <person name="de Groot N.N."/>
        </authorList>
    </citation>
    <scope>NUCLEOTIDE SEQUENCE [LARGE SCALE GENOMIC DNA]</scope>
    <source>
        <strain evidence="2 3">CGMCC 4.2023</strain>
    </source>
</reference>
<gene>
    <name evidence="2" type="ORF">SAMN05216223_12236</name>
</gene>
<dbReference type="GO" id="GO:0071949">
    <property type="term" value="F:FAD binding"/>
    <property type="evidence" value="ECO:0007669"/>
    <property type="project" value="InterPro"/>
</dbReference>
<evidence type="ECO:0000313" key="3">
    <source>
        <dbReference type="Proteomes" id="UP000236754"/>
    </source>
</evidence>
<dbReference type="EMBL" id="FNVU01000022">
    <property type="protein sequence ID" value="SEG90627.1"/>
    <property type="molecule type" value="Genomic_DNA"/>
</dbReference>
<dbReference type="InterPro" id="IPR002938">
    <property type="entry name" value="FAD-bd"/>
</dbReference>
<organism evidence="2 3">
    <name type="scientific">Actinacidiphila yanglinensis</name>
    <dbReference type="NCBI Taxonomy" id="310779"/>
    <lineage>
        <taxon>Bacteria</taxon>
        <taxon>Bacillati</taxon>
        <taxon>Actinomycetota</taxon>
        <taxon>Actinomycetes</taxon>
        <taxon>Kitasatosporales</taxon>
        <taxon>Streptomycetaceae</taxon>
        <taxon>Actinacidiphila</taxon>
    </lineage>
</organism>
<name>A0A1H6DZ52_9ACTN</name>
<accession>A0A1H6DZ52</accession>
<evidence type="ECO:0000259" key="1">
    <source>
        <dbReference type="Pfam" id="PF01494"/>
    </source>
</evidence>
<dbReference type="SUPFAM" id="SSF51905">
    <property type="entry name" value="FAD/NAD(P)-binding domain"/>
    <property type="match status" value="1"/>
</dbReference>
<dbReference type="Gene3D" id="3.30.9.100">
    <property type="match status" value="1"/>
</dbReference>
<proteinExistence type="predicted"/>
<dbReference type="Gene3D" id="3.50.50.60">
    <property type="entry name" value="FAD/NAD(P)-binding domain"/>
    <property type="match status" value="1"/>
</dbReference>
<dbReference type="AlphaFoldDB" id="A0A1H6DZ52"/>